<evidence type="ECO:0000256" key="15">
    <source>
        <dbReference type="ARBA" id="ARBA00048914"/>
    </source>
</evidence>
<evidence type="ECO:0000313" key="19">
    <source>
        <dbReference type="Proteomes" id="UP000030643"/>
    </source>
</evidence>
<feature type="active site" evidence="16">
    <location>
        <position position="293"/>
    </location>
</feature>
<dbReference type="Proteomes" id="UP000030643">
    <property type="component" value="Unassembled WGS sequence"/>
</dbReference>
<dbReference type="Gene3D" id="3.90.78.10">
    <property type="entry name" value="UDP-N-acetylenolpyruvoylglucosamine reductase, C-terminal domain"/>
    <property type="match status" value="1"/>
</dbReference>
<dbReference type="InterPro" id="IPR036318">
    <property type="entry name" value="FAD-bd_PCMH-like_sf"/>
</dbReference>
<comment type="subcellular location">
    <subcellularLocation>
        <location evidence="3 16">Cytoplasm</location>
    </subcellularLocation>
</comment>
<dbReference type="InterPro" id="IPR036635">
    <property type="entry name" value="MurB_C_sf"/>
</dbReference>
<dbReference type="EC" id="1.3.1.98" evidence="16"/>
<dbReference type="GO" id="GO:0051301">
    <property type="term" value="P:cell division"/>
    <property type="evidence" value="ECO:0007669"/>
    <property type="project" value="UniProtKB-KW"/>
</dbReference>
<keyword evidence="12 16" id="KW-0560">Oxidoreductase</keyword>
<dbReference type="UniPathway" id="UPA00219"/>
<gene>
    <name evidence="16 18" type="primary">murB</name>
    <name evidence="18" type="ORF">WOSG25_100100</name>
</gene>
<keyword evidence="13 16" id="KW-0131">Cell cycle</keyword>
<keyword evidence="19" id="KW-1185">Reference proteome</keyword>
<dbReference type="GO" id="GO:0071555">
    <property type="term" value="P:cell wall organization"/>
    <property type="evidence" value="ECO:0007669"/>
    <property type="project" value="UniProtKB-KW"/>
</dbReference>
<comment type="pathway">
    <text evidence="4 16">Cell wall biogenesis; peptidoglycan biosynthesis.</text>
</comment>
<dbReference type="AlphaFoldDB" id="A0A069CVE0"/>
<keyword evidence="9 16" id="KW-0521">NADP</keyword>
<accession>A0A069CVE0</accession>
<keyword evidence="7 16" id="KW-0285">Flavoprotein</keyword>
<dbReference type="NCBIfam" id="TIGR00179">
    <property type="entry name" value="murB"/>
    <property type="match status" value="1"/>
</dbReference>
<comment type="similarity">
    <text evidence="16">Belongs to the MurB family.</text>
</comment>
<keyword evidence="6 16" id="KW-0132">Cell division</keyword>
<dbReference type="GO" id="GO:0008762">
    <property type="term" value="F:UDP-N-acetylmuramate dehydrogenase activity"/>
    <property type="evidence" value="ECO:0007669"/>
    <property type="project" value="UniProtKB-UniRule"/>
</dbReference>
<comment type="cofactor">
    <cofactor evidence="1 16">
        <name>FAD</name>
        <dbReference type="ChEBI" id="CHEBI:57692"/>
    </cofactor>
</comment>
<proteinExistence type="inferred from homology"/>
<evidence type="ECO:0000256" key="1">
    <source>
        <dbReference type="ARBA" id="ARBA00001974"/>
    </source>
</evidence>
<evidence type="ECO:0000256" key="16">
    <source>
        <dbReference type="HAMAP-Rule" id="MF_00037"/>
    </source>
</evidence>
<dbReference type="InterPro" id="IPR016167">
    <property type="entry name" value="FAD-bd_PCMH_sub1"/>
</dbReference>
<evidence type="ECO:0000256" key="5">
    <source>
        <dbReference type="ARBA" id="ARBA00022490"/>
    </source>
</evidence>
<comment type="function">
    <text evidence="2 16">Cell wall formation.</text>
</comment>
<dbReference type="InterPro" id="IPR016169">
    <property type="entry name" value="FAD-bd_PCMH_sub2"/>
</dbReference>
<dbReference type="SUPFAM" id="SSF56194">
    <property type="entry name" value="Uridine diphospho-N-Acetylenolpyruvylglucosamine reductase, MurB, C-terminal domain"/>
    <property type="match status" value="1"/>
</dbReference>
<dbReference type="GO" id="GO:0005829">
    <property type="term" value="C:cytosol"/>
    <property type="evidence" value="ECO:0007669"/>
    <property type="project" value="TreeGrafter"/>
</dbReference>
<dbReference type="STRING" id="1329250.WOSG25_100100"/>
<dbReference type="GO" id="GO:0071949">
    <property type="term" value="F:FAD binding"/>
    <property type="evidence" value="ECO:0007669"/>
    <property type="project" value="InterPro"/>
</dbReference>
<dbReference type="PANTHER" id="PTHR21071:SF4">
    <property type="entry name" value="UDP-N-ACETYLENOLPYRUVOYLGLUCOSAMINE REDUCTASE"/>
    <property type="match status" value="1"/>
</dbReference>
<keyword evidence="10 16" id="KW-0133">Cell shape</keyword>
<evidence type="ECO:0000256" key="13">
    <source>
        <dbReference type="ARBA" id="ARBA00023306"/>
    </source>
</evidence>
<dbReference type="Gene3D" id="3.30.465.10">
    <property type="match status" value="1"/>
</dbReference>
<keyword evidence="14 16" id="KW-0961">Cell wall biogenesis/degradation</keyword>
<dbReference type="InterPro" id="IPR011601">
    <property type="entry name" value="MurB_C"/>
</dbReference>
<evidence type="ECO:0000256" key="3">
    <source>
        <dbReference type="ARBA" id="ARBA00004496"/>
    </source>
</evidence>
<feature type="domain" description="FAD-binding PCMH-type" evidence="17">
    <location>
        <begin position="29"/>
        <end position="194"/>
    </location>
</feature>
<dbReference type="PROSITE" id="PS51387">
    <property type="entry name" value="FAD_PCMH"/>
    <property type="match status" value="1"/>
</dbReference>
<evidence type="ECO:0000256" key="12">
    <source>
        <dbReference type="ARBA" id="ARBA00023002"/>
    </source>
</evidence>
<dbReference type="Pfam" id="PF02873">
    <property type="entry name" value="MurB_C"/>
    <property type="match status" value="1"/>
</dbReference>
<evidence type="ECO:0000256" key="8">
    <source>
        <dbReference type="ARBA" id="ARBA00022827"/>
    </source>
</evidence>
<evidence type="ECO:0000259" key="17">
    <source>
        <dbReference type="PROSITE" id="PS51387"/>
    </source>
</evidence>
<dbReference type="SUPFAM" id="SSF56176">
    <property type="entry name" value="FAD-binding/transporter-associated domain-like"/>
    <property type="match status" value="1"/>
</dbReference>
<dbReference type="NCBIfam" id="NF010480">
    <property type="entry name" value="PRK13905.1"/>
    <property type="match status" value="1"/>
</dbReference>
<dbReference type="eggNOG" id="COG0812">
    <property type="taxonomic scope" value="Bacteria"/>
</dbReference>
<evidence type="ECO:0000256" key="2">
    <source>
        <dbReference type="ARBA" id="ARBA00003921"/>
    </source>
</evidence>
<organism evidence="18 19">
    <name type="scientific">Weissella oryzae (strain DSM 25784 / JCM 18191 / LMG 30913 / SG25)</name>
    <dbReference type="NCBI Taxonomy" id="1329250"/>
    <lineage>
        <taxon>Bacteria</taxon>
        <taxon>Bacillati</taxon>
        <taxon>Bacillota</taxon>
        <taxon>Bacilli</taxon>
        <taxon>Lactobacillales</taxon>
        <taxon>Lactobacillaceae</taxon>
        <taxon>Weissella</taxon>
    </lineage>
</organism>
<dbReference type="Pfam" id="PF01565">
    <property type="entry name" value="FAD_binding_4"/>
    <property type="match status" value="1"/>
</dbReference>
<evidence type="ECO:0000256" key="11">
    <source>
        <dbReference type="ARBA" id="ARBA00022984"/>
    </source>
</evidence>
<dbReference type="InterPro" id="IPR003170">
    <property type="entry name" value="MurB"/>
</dbReference>
<sequence>MMEKKTILEAFPTYKIKKDEQLAKHTNTRVGGPADYAFWPQSLAELSAVVDYARQMNLSITVLGNASNLIITDEGLRGLVIFLAELKQITVNEHEIRAEAGAMIIDLAQVAQEHALSGLEWAAGIPGSVGGAVYMNAGAYGGQIDGCLTTAEILTRDGQIQTLTNAELDFGYRHSSVQDTGAILLAATFTLRPAKSEQILAQMEDFNERRASRQPLEFPSCGSVFKRPVGHFAGKLIMDAGLQGYQIGGAQVSTKHAGFIINVGQASGADYVAVIKHVQAVVQAKFGVNLETEVRILGE</sequence>
<keyword evidence="5 16" id="KW-0963">Cytoplasm</keyword>
<evidence type="ECO:0000256" key="10">
    <source>
        <dbReference type="ARBA" id="ARBA00022960"/>
    </source>
</evidence>
<feature type="active site" description="Proton donor" evidence="16">
    <location>
        <position position="223"/>
    </location>
</feature>
<keyword evidence="11 16" id="KW-0573">Peptidoglycan synthesis</keyword>
<evidence type="ECO:0000256" key="7">
    <source>
        <dbReference type="ARBA" id="ARBA00022630"/>
    </source>
</evidence>
<comment type="catalytic activity">
    <reaction evidence="15 16">
        <text>UDP-N-acetyl-alpha-D-muramate + NADP(+) = UDP-N-acetyl-3-O-(1-carboxyvinyl)-alpha-D-glucosamine + NADPH + H(+)</text>
        <dbReference type="Rhea" id="RHEA:12248"/>
        <dbReference type="ChEBI" id="CHEBI:15378"/>
        <dbReference type="ChEBI" id="CHEBI:57783"/>
        <dbReference type="ChEBI" id="CHEBI:58349"/>
        <dbReference type="ChEBI" id="CHEBI:68483"/>
        <dbReference type="ChEBI" id="CHEBI:70757"/>
        <dbReference type="EC" id="1.3.1.98"/>
    </reaction>
</comment>
<evidence type="ECO:0000256" key="14">
    <source>
        <dbReference type="ARBA" id="ARBA00023316"/>
    </source>
</evidence>
<dbReference type="EMBL" id="DF820493">
    <property type="protein sequence ID" value="GAK31444.1"/>
    <property type="molecule type" value="Genomic_DNA"/>
</dbReference>
<dbReference type="GO" id="GO:0008360">
    <property type="term" value="P:regulation of cell shape"/>
    <property type="evidence" value="ECO:0007669"/>
    <property type="project" value="UniProtKB-KW"/>
</dbReference>
<dbReference type="Gene3D" id="3.30.43.10">
    <property type="entry name" value="Uridine Diphospho-n-acetylenolpyruvylglucosamine Reductase, domain 2"/>
    <property type="match status" value="1"/>
</dbReference>
<evidence type="ECO:0000313" key="18">
    <source>
        <dbReference type="EMBL" id="GAK31444.1"/>
    </source>
</evidence>
<protein>
    <recommendedName>
        <fullName evidence="16">UDP-N-acetylenolpyruvoylglucosamine reductase</fullName>
        <ecNumber evidence="16">1.3.1.98</ecNumber>
    </recommendedName>
    <alternativeName>
        <fullName evidence="16">UDP-N-acetylmuramate dehydrogenase</fullName>
    </alternativeName>
</protein>
<evidence type="ECO:0000256" key="9">
    <source>
        <dbReference type="ARBA" id="ARBA00022857"/>
    </source>
</evidence>
<dbReference type="HAMAP" id="MF_00037">
    <property type="entry name" value="MurB"/>
    <property type="match status" value="1"/>
</dbReference>
<evidence type="ECO:0000256" key="6">
    <source>
        <dbReference type="ARBA" id="ARBA00022618"/>
    </source>
</evidence>
<evidence type="ECO:0000256" key="4">
    <source>
        <dbReference type="ARBA" id="ARBA00004752"/>
    </source>
</evidence>
<name>A0A069CVE0_WEIOS</name>
<keyword evidence="8 16" id="KW-0274">FAD</keyword>
<reference evidence="19" key="1">
    <citation type="journal article" date="2014" name="Genome Announc.">
        <title>Draft genome sequence of Weissella oryzae SG25T, isolated from fermented rice grains.</title>
        <authorList>
            <person name="Tanizawa Y."/>
            <person name="Fujisawa T."/>
            <person name="Mochizuki T."/>
            <person name="Kaminuma E."/>
            <person name="Suzuki Y."/>
            <person name="Nakamura Y."/>
            <person name="Tohno M."/>
        </authorList>
    </citation>
    <scope>NUCLEOTIDE SEQUENCE [LARGE SCALE GENOMIC DNA]</scope>
    <source>
        <strain evidence="19">DSM 25784 / JCM 18191 / LMG 30913 / SG25</strain>
    </source>
</reference>
<dbReference type="GO" id="GO:0009252">
    <property type="term" value="P:peptidoglycan biosynthetic process"/>
    <property type="evidence" value="ECO:0007669"/>
    <property type="project" value="UniProtKB-UniRule"/>
</dbReference>
<feature type="active site" evidence="16">
    <location>
        <position position="173"/>
    </location>
</feature>
<dbReference type="InterPro" id="IPR006094">
    <property type="entry name" value="Oxid_FAD_bind_N"/>
</dbReference>
<dbReference type="InterPro" id="IPR016166">
    <property type="entry name" value="FAD-bd_PCMH"/>
</dbReference>
<dbReference type="PANTHER" id="PTHR21071">
    <property type="entry name" value="UDP-N-ACETYLENOLPYRUVOYLGLUCOSAMINE REDUCTASE"/>
    <property type="match status" value="1"/>
</dbReference>